<feature type="region of interest" description="Disordered" evidence="1">
    <location>
        <begin position="26"/>
        <end position="46"/>
    </location>
</feature>
<gene>
    <name evidence="2" type="ORF">TBK1r_23930</name>
</gene>
<dbReference type="EMBL" id="CP036432">
    <property type="protein sequence ID" value="QDV83452.1"/>
    <property type="molecule type" value="Genomic_DNA"/>
</dbReference>
<dbReference type="Proteomes" id="UP000318081">
    <property type="component" value="Chromosome"/>
</dbReference>
<evidence type="ECO:0000313" key="2">
    <source>
        <dbReference type="EMBL" id="QDV83452.1"/>
    </source>
</evidence>
<organism evidence="2 3">
    <name type="scientific">Stieleria magnilauensis</name>
    <dbReference type="NCBI Taxonomy" id="2527963"/>
    <lineage>
        <taxon>Bacteria</taxon>
        <taxon>Pseudomonadati</taxon>
        <taxon>Planctomycetota</taxon>
        <taxon>Planctomycetia</taxon>
        <taxon>Pirellulales</taxon>
        <taxon>Pirellulaceae</taxon>
        <taxon>Stieleria</taxon>
    </lineage>
</organism>
<keyword evidence="3" id="KW-1185">Reference proteome</keyword>
<reference evidence="2 3" key="1">
    <citation type="submission" date="2019-02" db="EMBL/GenBank/DDBJ databases">
        <title>Deep-cultivation of Planctomycetes and their phenomic and genomic characterization uncovers novel biology.</title>
        <authorList>
            <person name="Wiegand S."/>
            <person name="Jogler M."/>
            <person name="Boedeker C."/>
            <person name="Pinto D."/>
            <person name="Vollmers J."/>
            <person name="Rivas-Marin E."/>
            <person name="Kohn T."/>
            <person name="Peeters S.H."/>
            <person name="Heuer A."/>
            <person name="Rast P."/>
            <person name="Oberbeckmann S."/>
            <person name="Bunk B."/>
            <person name="Jeske O."/>
            <person name="Meyerdierks A."/>
            <person name="Storesund J.E."/>
            <person name="Kallscheuer N."/>
            <person name="Luecker S."/>
            <person name="Lage O.M."/>
            <person name="Pohl T."/>
            <person name="Merkel B.J."/>
            <person name="Hornburger P."/>
            <person name="Mueller R.-W."/>
            <person name="Bruemmer F."/>
            <person name="Labrenz M."/>
            <person name="Spormann A.M."/>
            <person name="Op den Camp H."/>
            <person name="Overmann J."/>
            <person name="Amann R."/>
            <person name="Jetten M.S.M."/>
            <person name="Mascher T."/>
            <person name="Medema M.H."/>
            <person name="Devos D.P."/>
            <person name="Kaster A.-K."/>
            <person name="Ovreas L."/>
            <person name="Rohde M."/>
            <person name="Galperin M.Y."/>
            <person name="Jogler C."/>
        </authorList>
    </citation>
    <scope>NUCLEOTIDE SEQUENCE [LARGE SCALE GENOMIC DNA]</scope>
    <source>
        <strain evidence="2 3">TBK1r</strain>
    </source>
</reference>
<name>A0ABX5XN83_9BACT</name>
<evidence type="ECO:0000256" key="1">
    <source>
        <dbReference type="SAM" id="MobiDB-lite"/>
    </source>
</evidence>
<proteinExistence type="predicted"/>
<dbReference type="RefSeq" id="WP_145210330.1">
    <property type="nucleotide sequence ID" value="NZ_CP036432.1"/>
</dbReference>
<evidence type="ECO:0000313" key="3">
    <source>
        <dbReference type="Proteomes" id="UP000318081"/>
    </source>
</evidence>
<accession>A0ABX5XN83</accession>
<sequence>MPDPPRTALADSTLARHRLLEHARRIEQSGEGGDSSSGRPALPAYQPIQNGTVMPFDNHADLIRAFRRIPADNRGYLHNASPDAGRRRVRREHTHMPSPLEGMVAFAQDLFEAPDFHTYLIEQTALGRAIFEGFGAARRSTTSSPPTPEAEGHVPAAGMRRGAGMNAIGAFLDYSQSISISIRDRAHHAVIVVTPPDGSDFEAYHCVLMRPLLPSLMLGDWVLVSPDAARAFLRG</sequence>
<protein>
    <submittedName>
        <fullName evidence="2">Uncharacterized protein</fullName>
    </submittedName>
</protein>